<protein>
    <submittedName>
        <fullName evidence="2">Uncharacterized protein</fullName>
    </submittedName>
</protein>
<dbReference type="AlphaFoldDB" id="A0A6C0J201"/>
<evidence type="ECO:0000256" key="1">
    <source>
        <dbReference type="SAM" id="Coils"/>
    </source>
</evidence>
<keyword evidence="1" id="KW-0175">Coiled coil</keyword>
<feature type="coiled-coil region" evidence="1">
    <location>
        <begin position="90"/>
        <end position="117"/>
    </location>
</feature>
<sequence length="191" mass="21529">MTISIEYRPQGNKNYLIQFSYVRGFYLKNKITDDCIMNANLRGNVMVKGMSIEAFIKKVVMPQSMDTKEGKITLNVDDIDAIVAKKMQPLDAFQDEKKILSDALTGLRERVTKLEAAVTPQGPPPVDLKLDIDALSASVDKLEKKLADMKPRRGVDQSTLDHAMTEVDRNMNSKIEEVSAALRQLRKELEE</sequence>
<organism evidence="2">
    <name type="scientific">viral metagenome</name>
    <dbReference type="NCBI Taxonomy" id="1070528"/>
    <lineage>
        <taxon>unclassified sequences</taxon>
        <taxon>metagenomes</taxon>
        <taxon>organismal metagenomes</taxon>
    </lineage>
</organism>
<proteinExistence type="predicted"/>
<dbReference type="EMBL" id="MN740286">
    <property type="protein sequence ID" value="QHT97977.1"/>
    <property type="molecule type" value="Genomic_DNA"/>
</dbReference>
<evidence type="ECO:0000313" key="2">
    <source>
        <dbReference type="EMBL" id="QHT97977.1"/>
    </source>
</evidence>
<name>A0A6C0J201_9ZZZZ</name>
<reference evidence="2" key="1">
    <citation type="journal article" date="2020" name="Nature">
        <title>Giant virus diversity and host interactions through global metagenomics.</title>
        <authorList>
            <person name="Schulz F."/>
            <person name="Roux S."/>
            <person name="Paez-Espino D."/>
            <person name="Jungbluth S."/>
            <person name="Walsh D.A."/>
            <person name="Denef V.J."/>
            <person name="McMahon K.D."/>
            <person name="Konstantinidis K.T."/>
            <person name="Eloe-Fadrosh E.A."/>
            <person name="Kyrpides N.C."/>
            <person name="Woyke T."/>
        </authorList>
    </citation>
    <scope>NUCLEOTIDE SEQUENCE</scope>
    <source>
        <strain evidence="2">GVMAG-M-3300025626-8</strain>
    </source>
</reference>
<accession>A0A6C0J201</accession>